<comment type="caution">
    <text evidence="1">The sequence shown here is derived from an EMBL/GenBank/DDBJ whole genome shotgun (WGS) entry which is preliminary data.</text>
</comment>
<evidence type="ECO:0000313" key="1">
    <source>
        <dbReference type="EMBL" id="ETO77407.1"/>
    </source>
</evidence>
<sequence>MTPAAAAIISRWIFPGVVPLYASDVTRDRQKGLQRLGTRDLPSAATRRRAIAVRRVGVNTSPEPAGGCVSPPVCSRFRAKLR</sequence>
<evidence type="ECO:0000313" key="2">
    <source>
        <dbReference type="Proteomes" id="UP000028582"/>
    </source>
</evidence>
<proteinExistence type="predicted"/>
<protein>
    <submittedName>
        <fullName evidence="1">Uncharacterized protein</fullName>
    </submittedName>
</protein>
<reference evidence="1 2" key="1">
    <citation type="submission" date="2013-11" db="EMBL/GenBank/DDBJ databases">
        <title>The Genome Sequence of Phytophthora parasitica P1976.</title>
        <authorList>
            <consortium name="The Broad Institute Genomics Platform"/>
            <person name="Russ C."/>
            <person name="Tyler B."/>
            <person name="Panabieres F."/>
            <person name="Shan W."/>
            <person name="Tripathy S."/>
            <person name="Grunwald N."/>
            <person name="Machado M."/>
            <person name="Johnson C.S."/>
            <person name="Walker B."/>
            <person name="Young S."/>
            <person name="Zeng Q."/>
            <person name="Gargeya S."/>
            <person name="Fitzgerald M."/>
            <person name="Haas B."/>
            <person name="Abouelleil A."/>
            <person name="Allen A.W."/>
            <person name="Alvarado L."/>
            <person name="Arachchi H.M."/>
            <person name="Berlin A.M."/>
            <person name="Chapman S.B."/>
            <person name="Gainer-Dewar J."/>
            <person name="Goldberg J."/>
            <person name="Griggs A."/>
            <person name="Gujja S."/>
            <person name="Hansen M."/>
            <person name="Howarth C."/>
            <person name="Imamovic A."/>
            <person name="Ireland A."/>
            <person name="Larimer J."/>
            <person name="McCowan C."/>
            <person name="Murphy C."/>
            <person name="Pearson M."/>
            <person name="Poon T.W."/>
            <person name="Priest M."/>
            <person name="Roberts A."/>
            <person name="Saif S."/>
            <person name="Shea T."/>
            <person name="Sisk P."/>
            <person name="Sykes S."/>
            <person name="Wortman J."/>
            <person name="Nusbaum C."/>
            <person name="Birren B."/>
        </authorList>
    </citation>
    <scope>NUCLEOTIDE SEQUENCE [LARGE SCALE GENOMIC DNA]</scope>
    <source>
        <strain evidence="1 2">P1976</strain>
    </source>
</reference>
<gene>
    <name evidence="1" type="ORF">F444_07393</name>
</gene>
<dbReference type="EMBL" id="ANJA01001378">
    <property type="protein sequence ID" value="ETO77407.1"/>
    <property type="molecule type" value="Genomic_DNA"/>
</dbReference>
<accession>A0A081AEU6</accession>
<name>A0A081AEU6_PHYNI</name>
<organism evidence="1 2">
    <name type="scientific">Phytophthora nicotianae P1976</name>
    <dbReference type="NCBI Taxonomy" id="1317066"/>
    <lineage>
        <taxon>Eukaryota</taxon>
        <taxon>Sar</taxon>
        <taxon>Stramenopiles</taxon>
        <taxon>Oomycota</taxon>
        <taxon>Peronosporomycetes</taxon>
        <taxon>Peronosporales</taxon>
        <taxon>Peronosporaceae</taxon>
        <taxon>Phytophthora</taxon>
    </lineage>
</organism>
<dbReference type="Proteomes" id="UP000028582">
    <property type="component" value="Unassembled WGS sequence"/>
</dbReference>
<dbReference type="AlphaFoldDB" id="A0A081AEU6"/>